<dbReference type="CDD" id="cd19554">
    <property type="entry name" value="serpinA6_CBG"/>
    <property type="match status" value="1"/>
</dbReference>
<dbReference type="SMART" id="SM00093">
    <property type="entry name" value="SERPIN"/>
    <property type="match status" value="1"/>
</dbReference>
<proteinExistence type="inferred from homology"/>
<protein>
    <submittedName>
        <fullName evidence="5">Corticosteroid-binding globulin</fullName>
    </submittedName>
</protein>
<dbReference type="Pfam" id="PF00079">
    <property type="entry name" value="Serpin"/>
    <property type="match status" value="1"/>
</dbReference>
<dbReference type="SUPFAM" id="SSF56574">
    <property type="entry name" value="Serpins"/>
    <property type="match status" value="1"/>
</dbReference>
<name>A0A0P6JE47_HETGA</name>
<dbReference type="PANTHER" id="PTHR11461">
    <property type="entry name" value="SERINE PROTEASE INHIBITOR, SERPIN"/>
    <property type="match status" value="1"/>
</dbReference>
<dbReference type="InterPro" id="IPR036186">
    <property type="entry name" value="Serpin_sf"/>
</dbReference>
<accession>A0A0P6JE47</accession>
<dbReference type="GO" id="GO:0008211">
    <property type="term" value="P:glucocorticoid metabolic process"/>
    <property type="evidence" value="ECO:0007669"/>
    <property type="project" value="Ensembl"/>
</dbReference>
<evidence type="ECO:0000256" key="2">
    <source>
        <dbReference type="RuleBase" id="RU000411"/>
    </source>
</evidence>
<dbReference type="GO" id="GO:0005496">
    <property type="term" value="F:steroid binding"/>
    <property type="evidence" value="ECO:0007669"/>
    <property type="project" value="Ensembl"/>
</dbReference>
<dbReference type="Gene3D" id="3.30.497.10">
    <property type="entry name" value="Antithrombin, subunit I, domain 2"/>
    <property type="match status" value="1"/>
</dbReference>
<dbReference type="InterPro" id="IPR042185">
    <property type="entry name" value="Serpin_sf_2"/>
</dbReference>
<dbReference type="InterPro" id="IPR023796">
    <property type="entry name" value="Serpin_dom"/>
</dbReference>
<feature type="domain" description="Serpin" evidence="4">
    <location>
        <begin position="47"/>
        <end position="403"/>
    </location>
</feature>
<keyword evidence="3" id="KW-0732">Signal</keyword>
<evidence type="ECO:0000259" key="4">
    <source>
        <dbReference type="SMART" id="SM00093"/>
    </source>
</evidence>
<dbReference type="Gene3D" id="2.30.39.10">
    <property type="entry name" value="Alpha-1-antitrypsin, domain 1"/>
    <property type="match status" value="1"/>
</dbReference>
<evidence type="ECO:0000313" key="5">
    <source>
        <dbReference type="EMBL" id="JAO02687.1"/>
    </source>
</evidence>
<feature type="chain" id="PRO_5006128875" evidence="3">
    <location>
        <begin position="20"/>
        <end position="404"/>
    </location>
</feature>
<dbReference type="InterPro" id="IPR000215">
    <property type="entry name" value="Serpin_fam"/>
</dbReference>
<dbReference type="GO" id="GO:0005615">
    <property type="term" value="C:extracellular space"/>
    <property type="evidence" value="ECO:0007669"/>
    <property type="project" value="Ensembl"/>
</dbReference>
<comment type="similarity">
    <text evidence="1 2">Belongs to the serpin family.</text>
</comment>
<dbReference type="GO" id="GO:0004867">
    <property type="term" value="F:serine-type endopeptidase inhibitor activity"/>
    <property type="evidence" value="ECO:0007669"/>
    <property type="project" value="InterPro"/>
</dbReference>
<evidence type="ECO:0000256" key="1">
    <source>
        <dbReference type="ARBA" id="ARBA00009500"/>
    </source>
</evidence>
<organism evidence="5">
    <name type="scientific">Heterocephalus glaber</name>
    <name type="common">Naked mole rat</name>
    <dbReference type="NCBI Taxonomy" id="10181"/>
    <lineage>
        <taxon>Eukaryota</taxon>
        <taxon>Metazoa</taxon>
        <taxon>Chordata</taxon>
        <taxon>Craniata</taxon>
        <taxon>Vertebrata</taxon>
        <taxon>Euteleostomi</taxon>
        <taxon>Mammalia</taxon>
        <taxon>Eutheria</taxon>
        <taxon>Euarchontoglires</taxon>
        <taxon>Glires</taxon>
        <taxon>Rodentia</taxon>
        <taxon>Hystricomorpha</taxon>
        <taxon>Bathyergidae</taxon>
        <taxon>Heterocephalus</taxon>
    </lineage>
</organism>
<gene>
    <name evidence="5" type="primary">SERPINA6</name>
</gene>
<evidence type="ECO:0000256" key="3">
    <source>
        <dbReference type="SAM" id="SignalP"/>
    </source>
</evidence>
<dbReference type="FunFam" id="2.30.39.10:FF:000002">
    <property type="entry name" value="Serpin family D member 1"/>
    <property type="match status" value="1"/>
</dbReference>
<dbReference type="AlphaFoldDB" id="A0A0P6JE47"/>
<sequence length="404" mass="45122">MPLALYTCVLCLCTSGLWAIQAETSSAVSGIDSPHRDLAPTNLDFALSLYRHVLASAPDTNVFISPVSISIALAMLSLGTCGHTQTQLLQGLGFNLTRMSETKIHQDFQHLLDLLRESDTSLEMAMGNALFLNHSLHPRESFSADIKHYYKSEALAVDFQDWTRARRQINEYINNKTQGKLTDMFSELDSPAILILVNYIFFRGTWAHPFNSESSREENFYVNKTTTVTVPMMSKSGTIMYLHDSVLPCQLVQLNFTGNATVFFILPDQGQMDTVIAGLSRDTILRWSNSLIHGQVDLYLPKLSISGAYDLRGMLADMGIEDLFTNRANFSGITQEAPLMLSRVVHKAILQIDQDRVNAANPTGSTPKLESEPVTLRLNWPFLVLIFDHYTWSPLLLGKVVNPS</sequence>
<dbReference type="PANTHER" id="PTHR11461:SF34">
    <property type="entry name" value="CORTICOSTEROID-BINDING GLOBULIN"/>
    <property type="match status" value="1"/>
</dbReference>
<dbReference type="FunFam" id="3.30.497.10:FF:000001">
    <property type="entry name" value="Serine protease inhibitor"/>
    <property type="match status" value="1"/>
</dbReference>
<feature type="signal peptide" evidence="3">
    <location>
        <begin position="1"/>
        <end position="19"/>
    </location>
</feature>
<dbReference type="EMBL" id="GEBF01000946">
    <property type="protein sequence ID" value="JAO02687.1"/>
    <property type="molecule type" value="Transcribed_RNA"/>
</dbReference>
<reference evidence="5" key="1">
    <citation type="submission" date="2015-10" db="EMBL/GenBank/DDBJ databases">
        <title>FRAMA: From RNA-seq data to annotated mRNA assemblies.</title>
        <authorList>
            <person name="Bens M."/>
            <person name="Sahm A."/>
            <person name="Jahn N."/>
            <person name="Morhart M."/>
            <person name="Holtze S."/>
            <person name="Hildebrandt T.B."/>
            <person name="Platzer M."/>
            <person name="Szafranski K."/>
        </authorList>
    </citation>
    <scope>NUCLEOTIDE SEQUENCE</scope>
    <source>
        <tissue evidence="5">Liver</tissue>
    </source>
</reference>
<dbReference type="InterPro" id="IPR042178">
    <property type="entry name" value="Serpin_sf_1"/>
</dbReference>